<accession>A0A378LV31</accession>
<protein>
    <recommendedName>
        <fullName evidence="4">Secreted protein</fullName>
    </recommendedName>
</protein>
<keyword evidence="1" id="KW-0732">Signal</keyword>
<dbReference type="AlphaFoldDB" id="A0A378LV31"/>
<reference evidence="2 3" key="1">
    <citation type="submission" date="2018-06" db="EMBL/GenBank/DDBJ databases">
        <authorList>
            <consortium name="Pathogen Informatics"/>
            <person name="Doyle S."/>
        </authorList>
    </citation>
    <scope>NUCLEOTIDE SEQUENCE [LARGE SCALE GENOMIC DNA]</scope>
    <source>
        <strain evidence="2 3">NCTC11532</strain>
    </source>
</reference>
<dbReference type="OrthoDB" id="5652309at2"/>
<gene>
    <name evidence="2" type="ORF">NCTC11532_01887</name>
</gene>
<feature type="signal peptide" evidence="1">
    <location>
        <begin position="1"/>
        <end position="25"/>
    </location>
</feature>
<organism evidence="2 3">
    <name type="scientific">Legionella wadsworthii</name>
    <dbReference type="NCBI Taxonomy" id="28088"/>
    <lineage>
        <taxon>Bacteria</taxon>
        <taxon>Pseudomonadati</taxon>
        <taxon>Pseudomonadota</taxon>
        <taxon>Gammaproteobacteria</taxon>
        <taxon>Legionellales</taxon>
        <taxon>Legionellaceae</taxon>
        <taxon>Legionella</taxon>
    </lineage>
</organism>
<feature type="chain" id="PRO_5016937310" description="Secreted protein" evidence="1">
    <location>
        <begin position="26"/>
        <end position="146"/>
    </location>
</feature>
<evidence type="ECO:0000313" key="3">
    <source>
        <dbReference type="Proteomes" id="UP000255297"/>
    </source>
</evidence>
<evidence type="ECO:0000256" key="1">
    <source>
        <dbReference type="SAM" id="SignalP"/>
    </source>
</evidence>
<sequence>MFKSMVLSSVLLLSGFVLLSETATADPIFNEITVVCPTTQGSPNSIANFGDYIGGYGVEFILSQTLQVYFRSTGSVKDIPSNLMNYFNDSINYNSASGNVICSYQSNNPIDSRFTVTYTLTNGLGGSVLSQSNNSINIILPTGLKD</sequence>
<dbReference type="Proteomes" id="UP000255297">
    <property type="component" value="Unassembled WGS sequence"/>
</dbReference>
<evidence type="ECO:0008006" key="4">
    <source>
        <dbReference type="Google" id="ProtNLM"/>
    </source>
</evidence>
<keyword evidence="3" id="KW-1185">Reference proteome</keyword>
<proteinExistence type="predicted"/>
<evidence type="ECO:0000313" key="2">
    <source>
        <dbReference type="EMBL" id="STY29689.1"/>
    </source>
</evidence>
<dbReference type="EMBL" id="UGPB01000001">
    <property type="protein sequence ID" value="STY29689.1"/>
    <property type="molecule type" value="Genomic_DNA"/>
</dbReference>
<name>A0A378LV31_9GAMM</name>
<dbReference type="RefSeq" id="WP_031565091.1">
    <property type="nucleotide sequence ID" value="NZ_CAAAIS010000001.1"/>
</dbReference>